<organism evidence="9">
    <name type="scientific">Guillardia theta (strain CCMP2712)</name>
    <name type="common">Cryptophyte</name>
    <dbReference type="NCBI Taxonomy" id="905079"/>
    <lineage>
        <taxon>Eukaryota</taxon>
        <taxon>Cryptophyceae</taxon>
        <taxon>Pyrenomonadales</taxon>
        <taxon>Geminigeraceae</taxon>
        <taxon>Guillardia</taxon>
    </lineage>
</organism>
<dbReference type="EMBL" id="JH993104">
    <property type="protein sequence ID" value="EKX34679.1"/>
    <property type="molecule type" value="Genomic_DNA"/>
</dbReference>
<feature type="region of interest" description="Disordered" evidence="5">
    <location>
        <begin position="613"/>
        <end position="706"/>
    </location>
</feature>
<evidence type="ECO:0000256" key="4">
    <source>
        <dbReference type="ARBA" id="ARBA00023136"/>
    </source>
</evidence>
<dbReference type="KEGG" id="gtt:GUITHDRAFT_147004"/>
<evidence type="ECO:0000256" key="2">
    <source>
        <dbReference type="ARBA" id="ARBA00022692"/>
    </source>
</evidence>
<dbReference type="RefSeq" id="XP_005821659.1">
    <property type="nucleotide sequence ID" value="XM_005821602.1"/>
</dbReference>
<feature type="compositionally biased region" description="Basic and acidic residues" evidence="5">
    <location>
        <begin position="655"/>
        <end position="683"/>
    </location>
</feature>
<evidence type="ECO:0000256" key="3">
    <source>
        <dbReference type="ARBA" id="ARBA00022989"/>
    </source>
</evidence>
<feature type="transmembrane region" description="Helical" evidence="6">
    <location>
        <begin position="241"/>
        <end position="260"/>
    </location>
</feature>
<keyword evidence="11" id="KW-1185">Reference proteome</keyword>
<proteinExistence type="predicted"/>
<accession>L1IFI8</accession>
<reference evidence="11" key="2">
    <citation type="submission" date="2012-11" db="EMBL/GenBank/DDBJ databases">
        <authorList>
            <person name="Kuo A."/>
            <person name="Curtis B.A."/>
            <person name="Tanifuji G."/>
            <person name="Burki F."/>
            <person name="Gruber A."/>
            <person name="Irimia M."/>
            <person name="Maruyama S."/>
            <person name="Arias M.C."/>
            <person name="Ball S.G."/>
            <person name="Gile G.H."/>
            <person name="Hirakawa Y."/>
            <person name="Hopkins J.F."/>
            <person name="Rensing S.A."/>
            <person name="Schmutz J."/>
            <person name="Symeonidi A."/>
            <person name="Elias M."/>
            <person name="Eveleigh R.J."/>
            <person name="Herman E.K."/>
            <person name="Klute M.J."/>
            <person name="Nakayama T."/>
            <person name="Obornik M."/>
            <person name="Reyes-Prieto A."/>
            <person name="Armbrust E.V."/>
            <person name="Aves S.J."/>
            <person name="Beiko R.G."/>
            <person name="Coutinho P."/>
            <person name="Dacks J.B."/>
            <person name="Durnford D.G."/>
            <person name="Fast N.M."/>
            <person name="Green B.R."/>
            <person name="Grisdale C."/>
            <person name="Hempe F."/>
            <person name="Henrissat B."/>
            <person name="Hoppner M.P."/>
            <person name="Ishida K.-I."/>
            <person name="Kim E."/>
            <person name="Koreny L."/>
            <person name="Kroth P.G."/>
            <person name="Liu Y."/>
            <person name="Malik S.-B."/>
            <person name="Maier U.G."/>
            <person name="McRose D."/>
            <person name="Mock T."/>
            <person name="Neilson J.A."/>
            <person name="Onodera N.T."/>
            <person name="Poole A.M."/>
            <person name="Pritham E.J."/>
            <person name="Richards T.A."/>
            <person name="Rocap G."/>
            <person name="Roy S.W."/>
            <person name="Sarai C."/>
            <person name="Schaack S."/>
            <person name="Shirato S."/>
            <person name="Slamovits C.H."/>
            <person name="Spencer D.F."/>
            <person name="Suzuki S."/>
            <person name="Worden A.Z."/>
            <person name="Zauner S."/>
            <person name="Barry K."/>
            <person name="Bell C."/>
            <person name="Bharti A.K."/>
            <person name="Crow J.A."/>
            <person name="Grimwood J."/>
            <person name="Kramer R."/>
            <person name="Lindquist E."/>
            <person name="Lucas S."/>
            <person name="Salamov A."/>
            <person name="McFadden G.I."/>
            <person name="Lane C.E."/>
            <person name="Keeling P.J."/>
            <person name="Gray M.W."/>
            <person name="Grigoriev I.V."/>
            <person name="Archibald J.M."/>
        </authorList>
    </citation>
    <scope>NUCLEOTIDE SEQUENCE</scope>
    <source>
        <strain evidence="11">CCMP2712</strain>
    </source>
</reference>
<feature type="region of interest" description="Disordered" evidence="5">
    <location>
        <begin position="113"/>
        <end position="138"/>
    </location>
</feature>
<dbReference type="InterPro" id="IPR043203">
    <property type="entry name" value="VGCC_Ca_Na"/>
</dbReference>
<dbReference type="InterPro" id="IPR027359">
    <property type="entry name" value="Volt_channel_dom_sf"/>
</dbReference>
<feature type="domain" description="PH" evidence="7">
    <location>
        <begin position="53"/>
        <end position="182"/>
    </location>
</feature>
<dbReference type="GO" id="GO:0005248">
    <property type="term" value="F:voltage-gated sodium channel activity"/>
    <property type="evidence" value="ECO:0007669"/>
    <property type="project" value="TreeGrafter"/>
</dbReference>
<dbReference type="InterPro" id="IPR002048">
    <property type="entry name" value="EF_hand_dom"/>
</dbReference>
<gene>
    <name evidence="9" type="ORF">GUITHDRAFT_147004</name>
</gene>
<dbReference type="InterPro" id="IPR011992">
    <property type="entry name" value="EF-hand-dom_pair"/>
</dbReference>
<reference evidence="10" key="3">
    <citation type="submission" date="2016-03" db="UniProtKB">
        <authorList>
            <consortium name="EnsemblProtists"/>
        </authorList>
    </citation>
    <scope>IDENTIFICATION</scope>
</reference>
<keyword evidence="4 6" id="KW-0472">Membrane</keyword>
<dbReference type="Gene3D" id="1.10.287.70">
    <property type="match status" value="1"/>
</dbReference>
<keyword evidence="2 6" id="KW-0812">Transmembrane</keyword>
<dbReference type="Gene3D" id="1.20.120.350">
    <property type="entry name" value="Voltage-gated potassium channels. Chain C"/>
    <property type="match status" value="1"/>
</dbReference>
<feature type="transmembrane region" description="Helical" evidence="6">
    <location>
        <begin position="272"/>
        <end position="291"/>
    </location>
</feature>
<evidence type="ECO:0000256" key="1">
    <source>
        <dbReference type="ARBA" id="ARBA00004141"/>
    </source>
</evidence>
<feature type="region of interest" description="Disordered" evidence="5">
    <location>
        <begin position="773"/>
        <end position="793"/>
    </location>
</feature>
<evidence type="ECO:0000256" key="5">
    <source>
        <dbReference type="SAM" id="MobiDB-lite"/>
    </source>
</evidence>
<dbReference type="Proteomes" id="UP000011087">
    <property type="component" value="Unassembled WGS sequence"/>
</dbReference>
<dbReference type="HOGENOM" id="CLU_354298_0_0_1"/>
<keyword evidence="3 6" id="KW-1133">Transmembrane helix</keyword>
<dbReference type="AlphaFoldDB" id="L1IFI8"/>
<dbReference type="STRING" id="905079.L1IFI8"/>
<feature type="compositionally biased region" description="Basic and acidic residues" evidence="5">
    <location>
        <begin position="693"/>
        <end position="706"/>
    </location>
</feature>
<protein>
    <recommendedName>
        <fullName evidence="12">PH domain-containing protein</fullName>
    </recommendedName>
</protein>
<dbReference type="SUPFAM" id="SSF81324">
    <property type="entry name" value="Voltage-gated potassium channels"/>
    <property type="match status" value="1"/>
</dbReference>
<dbReference type="GO" id="GO:0005509">
    <property type="term" value="F:calcium ion binding"/>
    <property type="evidence" value="ECO:0007669"/>
    <property type="project" value="InterPro"/>
</dbReference>
<dbReference type="EnsemblProtists" id="EKX34679">
    <property type="protein sequence ID" value="EKX34679"/>
    <property type="gene ID" value="GUITHDRAFT_147004"/>
</dbReference>
<comment type="subcellular location">
    <subcellularLocation>
        <location evidence="1">Membrane</location>
        <topology evidence="1">Multi-pass membrane protein</topology>
    </subcellularLocation>
</comment>
<dbReference type="Gene3D" id="1.10.238.10">
    <property type="entry name" value="EF-hand"/>
    <property type="match status" value="1"/>
</dbReference>
<feature type="compositionally biased region" description="Basic and acidic residues" evidence="5">
    <location>
        <begin position="618"/>
        <end position="644"/>
    </location>
</feature>
<dbReference type="InterPro" id="IPR001849">
    <property type="entry name" value="PH_domain"/>
</dbReference>
<dbReference type="GeneID" id="17291439"/>
<dbReference type="InterPro" id="IPR011993">
    <property type="entry name" value="PH-like_dom_sf"/>
</dbReference>
<dbReference type="SMART" id="SM00233">
    <property type="entry name" value="PH"/>
    <property type="match status" value="1"/>
</dbReference>
<feature type="domain" description="EF-hand" evidence="8">
    <location>
        <begin position="466"/>
        <end position="501"/>
    </location>
</feature>
<name>L1IFI8_GUITC</name>
<dbReference type="GO" id="GO:0001518">
    <property type="term" value="C:voltage-gated sodium channel complex"/>
    <property type="evidence" value="ECO:0007669"/>
    <property type="project" value="TreeGrafter"/>
</dbReference>
<feature type="transmembrane region" description="Helical" evidence="6">
    <location>
        <begin position="217"/>
        <end position="235"/>
    </location>
</feature>
<evidence type="ECO:0000313" key="11">
    <source>
        <dbReference type="Proteomes" id="UP000011087"/>
    </source>
</evidence>
<dbReference type="SUPFAM" id="SSF50729">
    <property type="entry name" value="PH domain-like"/>
    <property type="match status" value="1"/>
</dbReference>
<dbReference type="PROSITE" id="PS50222">
    <property type="entry name" value="EF_HAND_2"/>
    <property type="match status" value="1"/>
</dbReference>
<feature type="transmembrane region" description="Helical" evidence="6">
    <location>
        <begin position="319"/>
        <end position="340"/>
    </location>
</feature>
<dbReference type="Gene3D" id="2.30.29.30">
    <property type="entry name" value="Pleckstrin-homology domain (PH domain)/Phosphotyrosine-binding domain (PTB)"/>
    <property type="match status" value="1"/>
</dbReference>
<dbReference type="PaxDb" id="55529-EKX34679"/>
<dbReference type="eggNOG" id="KOG2301">
    <property type="taxonomic scope" value="Eukaryota"/>
</dbReference>
<dbReference type="PROSITE" id="PS50003">
    <property type="entry name" value="PH_DOMAIN"/>
    <property type="match status" value="1"/>
</dbReference>
<reference evidence="9 11" key="1">
    <citation type="journal article" date="2012" name="Nature">
        <title>Algal genomes reveal evolutionary mosaicism and the fate of nucleomorphs.</title>
        <authorList>
            <consortium name="DOE Joint Genome Institute"/>
            <person name="Curtis B.A."/>
            <person name="Tanifuji G."/>
            <person name="Burki F."/>
            <person name="Gruber A."/>
            <person name="Irimia M."/>
            <person name="Maruyama S."/>
            <person name="Arias M.C."/>
            <person name="Ball S.G."/>
            <person name="Gile G.H."/>
            <person name="Hirakawa Y."/>
            <person name="Hopkins J.F."/>
            <person name="Kuo A."/>
            <person name="Rensing S.A."/>
            <person name="Schmutz J."/>
            <person name="Symeonidi A."/>
            <person name="Elias M."/>
            <person name="Eveleigh R.J."/>
            <person name="Herman E.K."/>
            <person name="Klute M.J."/>
            <person name="Nakayama T."/>
            <person name="Obornik M."/>
            <person name="Reyes-Prieto A."/>
            <person name="Armbrust E.V."/>
            <person name="Aves S.J."/>
            <person name="Beiko R.G."/>
            <person name="Coutinho P."/>
            <person name="Dacks J.B."/>
            <person name="Durnford D.G."/>
            <person name="Fast N.M."/>
            <person name="Green B.R."/>
            <person name="Grisdale C.J."/>
            <person name="Hempel F."/>
            <person name="Henrissat B."/>
            <person name="Hoppner M.P."/>
            <person name="Ishida K."/>
            <person name="Kim E."/>
            <person name="Koreny L."/>
            <person name="Kroth P.G."/>
            <person name="Liu Y."/>
            <person name="Malik S.B."/>
            <person name="Maier U.G."/>
            <person name="McRose D."/>
            <person name="Mock T."/>
            <person name="Neilson J.A."/>
            <person name="Onodera N.T."/>
            <person name="Poole A.M."/>
            <person name="Pritham E.J."/>
            <person name="Richards T.A."/>
            <person name="Rocap G."/>
            <person name="Roy S.W."/>
            <person name="Sarai C."/>
            <person name="Schaack S."/>
            <person name="Shirato S."/>
            <person name="Slamovits C.H."/>
            <person name="Spencer D.F."/>
            <person name="Suzuki S."/>
            <person name="Worden A.Z."/>
            <person name="Zauner S."/>
            <person name="Barry K."/>
            <person name="Bell C."/>
            <person name="Bharti A.K."/>
            <person name="Crow J.A."/>
            <person name="Grimwood J."/>
            <person name="Kramer R."/>
            <person name="Lindquist E."/>
            <person name="Lucas S."/>
            <person name="Salamov A."/>
            <person name="McFadden G.I."/>
            <person name="Lane C.E."/>
            <person name="Keeling P.J."/>
            <person name="Gray M.W."/>
            <person name="Grigoriev I.V."/>
            <person name="Archibald J.M."/>
        </authorList>
    </citation>
    <scope>NUCLEOTIDE SEQUENCE</scope>
    <source>
        <strain evidence="9 11">CCMP2712</strain>
    </source>
</reference>
<dbReference type="PANTHER" id="PTHR10037:SF62">
    <property type="entry name" value="SODIUM CHANNEL PROTEIN 60E"/>
    <property type="match status" value="1"/>
</dbReference>
<evidence type="ECO:0000313" key="10">
    <source>
        <dbReference type="EnsemblProtists" id="EKX34679"/>
    </source>
</evidence>
<dbReference type="InterPro" id="IPR005821">
    <property type="entry name" value="Ion_trans_dom"/>
</dbReference>
<feature type="compositionally biased region" description="Acidic residues" evidence="5">
    <location>
        <begin position="14"/>
        <end position="23"/>
    </location>
</feature>
<evidence type="ECO:0000259" key="8">
    <source>
        <dbReference type="PROSITE" id="PS50222"/>
    </source>
</evidence>
<feature type="transmembrane region" description="Helical" evidence="6">
    <location>
        <begin position="393"/>
        <end position="416"/>
    </location>
</feature>
<evidence type="ECO:0000313" key="9">
    <source>
        <dbReference type="EMBL" id="EKX34679.1"/>
    </source>
</evidence>
<feature type="compositionally biased region" description="Basic residues" evidence="5">
    <location>
        <begin position="124"/>
        <end position="134"/>
    </location>
</feature>
<sequence>MNRNTSQEIRDDLIYDSDEDMESDQQSQAPRWSRRGSFSMKGSFMNESMPTDDIILSGTLDKKTSSSSNSWDPKYAVLTSTDLYFANPDLQHLVTDKIPLHEIVSVGRFRDLENITKGPDNNKRRSVRKSKRRGSNASERTHLTFVIQTDEMGINNGRTYIFQANDEDEYETWFRTLTKTYKAAIKRHKSDVERQDIAGSSTRWLQINSLKLYKNKIYIYVCSTVILLAYILDLYEAEDNFSLFFMFEFFILIAAHFNDWRRKFVIHIWNSMDALVIVLSVFANLFQITMLRPIRILRILRVLGRLRSFRRILWGLMKAMRPVVSALGLLMVVTCCYAVLATNLYGTSKKEFFGSMSASVFTMFQIATGDSWASYVARPTYMAEKGGFDRGVALFFSSYVLVTSVILVNVVVAVLLDELIQTITAEKQAAKEKSDEELQRKRQAARATGSLDAVIESLSKFNDKEDLLHRIDELFQKLDIEKSGYLTMESMNEAFDLLPLPTRVQLAQDDFSLITQEGVLCNEDGEIDREQFAVIMVKELQCYNQRETLNSMGEARRDGDDVQRSMFLTMKLLFLEFESMQEEEVVPEELEEDVARINERIATLSKMLKSLTQQVSRNVREGSARGEDAEKGNGHGGGRSEKKMNKQKMNMLYEKQFETEKKKPQQEETARDKGRRERTEEPRQGNSKVQARRRSEPPRGQRRNEQINKFQQLKKAIENIRKISQQDAQQEISRAVATLNLEQSDLVLVSGSNQTTPREQCFQLAQALSTSSAILKSNRPANLPDHQERNPSP</sequence>
<dbReference type="Pfam" id="PF00520">
    <property type="entry name" value="Ion_trans"/>
    <property type="match status" value="1"/>
</dbReference>
<feature type="region of interest" description="Disordered" evidence="5">
    <location>
        <begin position="1"/>
        <end position="46"/>
    </location>
</feature>
<dbReference type="PANTHER" id="PTHR10037">
    <property type="entry name" value="VOLTAGE-GATED CATION CHANNEL CALCIUM AND SODIUM"/>
    <property type="match status" value="1"/>
</dbReference>
<evidence type="ECO:0000256" key="6">
    <source>
        <dbReference type="SAM" id="Phobius"/>
    </source>
</evidence>
<evidence type="ECO:0000259" key="7">
    <source>
        <dbReference type="PROSITE" id="PS50003"/>
    </source>
</evidence>
<evidence type="ECO:0008006" key="12">
    <source>
        <dbReference type="Google" id="ProtNLM"/>
    </source>
</evidence>
<dbReference type="SUPFAM" id="SSF47473">
    <property type="entry name" value="EF-hand"/>
    <property type="match status" value="1"/>
</dbReference>
<dbReference type="Pfam" id="PF00169">
    <property type="entry name" value="PH"/>
    <property type="match status" value="1"/>
</dbReference>